<organism evidence="1 2">
    <name type="scientific">Araneus ventricosus</name>
    <name type="common">Orbweaver spider</name>
    <name type="synonym">Epeira ventricosa</name>
    <dbReference type="NCBI Taxonomy" id="182803"/>
    <lineage>
        <taxon>Eukaryota</taxon>
        <taxon>Metazoa</taxon>
        <taxon>Ecdysozoa</taxon>
        <taxon>Arthropoda</taxon>
        <taxon>Chelicerata</taxon>
        <taxon>Arachnida</taxon>
        <taxon>Araneae</taxon>
        <taxon>Araneomorphae</taxon>
        <taxon>Entelegynae</taxon>
        <taxon>Araneoidea</taxon>
        <taxon>Araneidae</taxon>
        <taxon>Araneus</taxon>
    </lineage>
</organism>
<dbReference type="Proteomes" id="UP000499080">
    <property type="component" value="Unassembled WGS sequence"/>
</dbReference>
<comment type="caution">
    <text evidence="1">The sequence shown here is derived from an EMBL/GenBank/DDBJ whole genome shotgun (WGS) entry which is preliminary data.</text>
</comment>
<feature type="non-terminal residue" evidence="1">
    <location>
        <position position="71"/>
    </location>
</feature>
<evidence type="ECO:0000313" key="1">
    <source>
        <dbReference type="EMBL" id="GBN82297.1"/>
    </source>
</evidence>
<keyword evidence="2" id="KW-1185">Reference proteome</keyword>
<name>A0A4Y2S2V6_ARAVE</name>
<accession>A0A4Y2S2V6</accession>
<dbReference type="AlphaFoldDB" id="A0A4Y2S2V6"/>
<proteinExistence type="predicted"/>
<evidence type="ECO:0000313" key="2">
    <source>
        <dbReference type="Proteomes" id="UP000499080"/>
    </source>
</evidence>
<dbReference type="EMBL" id="BGPR01149411">
    <property type="protein sequence ID" value="GBN82297.1"/>
    <property type="molecule type" value="Genomic_DNA"/>
</dbReference>
<gene>
    <name evidence="1" type="ORF">AVEN_232489_1</name>
</gene>
<reference evidence="1 2" key="1">
    <citation type="journal article" date="2019" name="Sci. Rep.">
        <title>Orb-weaving spider Araneus ventricosus genome elucidates the spidroin gene catalogue.</title>
        <authorList>
            <person name="Kono N."/>
            <person name="Nakamura H."/>
            <person name="Ohtoshi R."/>
            <person name="Moran D.A.P."/>
            <person name="Shinohara A."/>
            <person name="Yoshida Y."/>
            <person name="Fujiwara M."/>
            <person name="Mori M."/>
            <person name="Tomita M."/>
            <person name="Arakawa K."/>
        </authorList>
    </citation>
    <scope>NUCLEOTIDE SEQUENCE [LARGE SCALE GENOMIC DNA]</scope>
</reference>
<sequence>MNRRKNAMDSNLSLCFRPALFKNWQTDVHFSNELLSATGLTAFLGFYKAKRRCGPFSSESPPGRQPAPMYW</sequence>
<protein>
    <submittedName>
        <fullName evidence="1">Uncharacterized protein</fullName>
    </submittedName>
</protein>